<feature type="region of interest" description="Disordered" evidence="1">
    <location>
        <begin position="214"/>
        <end position="236"/>
    </location>
</feature>
<dbReference type="AlphaFoldDB" id="X6NIB1"/>
<accession>X6NIB1</accession>
<evidence type="ECO:0000313" key="3">
    <source>
        <dbReference type="Proteomes" id="UP000023152"/>
    </source>
</evidence>
<comment type="caution">
    <text evidence="2">The sequence shown here is derived from an EMBL/GenBank/DDBJ whole genome shotgun (WGS) entry which is preliminary data.</text>
</comment>
<sequence length="336" mass="39651">MYHYLLELFEASEVSFLKDWKRQHDHLNVNANANANVNSHSNNDCYMTLTEWLSLWMWHMNANPKDCMRVLFAMGIAPTIDAAIEPRWFRFFTPQLRMPLNKQQRLFQLLVITNASQHDLILHQFLFDSFIRFLVADYSPSSFLSKFSSWRSSFYQSHSQSQPQSANQFCLSLLFQQLYINIYILRASSDLSPILEHQNEFEFAMDHDAMEPLGGAHHVHKSANDSNSDSDDETEDNELCIDRTQTWLTQRLFVKPPDNHGDYDTTSNPNTDKCAVYPSKKEYIRLPMVTNNCNLMDPFTFKVKNCPTNLWLLSHHHHDHRFQYQLQQVYLFFFEE</sequence>
<proteinExistence type="predicted"/>
<name>X6NIB1_RETFI</name>
<keyword evidence="3" id="KW-1185">Reference proteome</keyword>
<reference evidence="2 3" key="1">
    <citation type="journal article" date="2013" name="Curr. Biol.">
        <title>The Genome of the Foraminiferan Reticulomyxa filosa.</title>
        <authorList>
            <person name="Glockner G."/>
            <person name="Hulsmann N."/>
            <person name="Schleicher M."/>
            <person name="Noegel A.A."/>
            <person name="Eichinger L."/>
            <person name="Gallinger C."/>
            <person name="Pawlowski J."/>
            <person name="Sierra R."/>
            <person name="Euteneuer U."/>
            <person name="Pillet L."/>
            <person name="Moustafa A."/>
            <person name="Platzer M."/>
            <person name="Groth M."/>
            <person name="Szafranski K."/>
            <person name="Schliwa M."/>
        </authorList>
    </citation>
    <scope>NUCLEOTIDE SEQUENCE [LARGE SCALE GENOMIC DNA]</scope>
</reference>
<dbReference type="Proteomes" id="UP000023152">
    <property type="component" value="Unassembled WGS sequence"/>
</dbReference>
<protein>
    <submittedName>
        <fullName evidence="2">Uncharacterized protein</fullName>
    </submittedName>
</protein>
<gene>
    <name evidence="2" type="ORF">RFI_11074</name>
</gene>
<evidence type="ECO:0000313" key="2">
    <source>
        <dbReference type="EMBL" id="ETO26060.1"/>
    </source>
</evidence>
<evidence type="ECO:0000256" key="1">
    <source>
        <dbReference type="SAM" id="MobiDB-lite"/>
    </source>
</evidence>
<organism evidence="2 3">
    <name type="scientific">Reticulomyxa filosa</name>
    <dbReference type="NCBI Taxonomy" id="46433"/>
    <lineage>
        <taxon>Eukaryota</taxon>
        <taxon>Sar</taxon>
        <taxon>Rhizaria</taxon>
        <taxon>Retaria</taxon>
        <taxon>Foraminifera</taxon>
        <taxon>Monothalamids</taxon>
        <taxon>Reticulomyxidae</taxon>
        <taxon>Reticulomyxa</taxon>
    </lineage>
</organism>
<dbReference type="EMBL" id="ASPP01008112">
    <property type="protein sequence ID" value="ETO26060.1"/>
    <property type="molecule type" value="Genomic_DNA"/>
</dbReference>